<proteinExistence type="predicted"/>
<dbReference type="Pfam" id="PF05662">
    <property type="entry name" value="YadA_stalk"/>
    <property type="match status" value="1"/>
</dbReference>
<evidence type="ECO:0000313" key="8">
    <source>
        <dbReference type="Proteomes" id="UP000520770"/>
    </source>
</evidence>
<dbReference type="RefSeq" id="WP_183821494.1">
    <property type="nucleotide sequence ID" value="NZ_JACIGW010000001.1"/>
</dbReference>
<reference evidence="8 9" key="1">
    <citation type="submission" date="2020-08" db="EMBL/GenBank/DDBJ databases">
        <title>Genomic Encyclopedia of Type Strains, Phase IV (KMG-V): Genome sequencing to study the core and pangenomes of soil and plant-associated prokaryotes.</title>
        <authorList>
            <person name="Whitman W."/>
        </authorList>
    </citation>
    <scope>NUCLEOTIDE SEQUENCE [LARGE SCALE GENOMIC DNA]</scope>
    <source>
        <strain evidence="6 9">SEMIA 444</strain>
        <strain evidence="5 8">SEMIA 448</strain>
        <strain evidence="7 10">SEMIA 452</strain>
    </source>
</reference>
<comment type="caution">
    <text evidence="5">The sequence shown here is derived from an EMBL/GenBank/DDBJ whole genome shotgun (WGS) entry which is preliminary data.</text>
</comment>
<dbReference type="GO" id="GO:0015031">
    <property type="term" value="P:protein transport"/>
    <property type="evidence" value="ECO:0007669"/>
    <property type="project" value="UniProtKB-KW"/>
</dbReference>
<dbReference type="Proteomes" id="UP000576087">
    <property type="component" value="Unassembled WGS sequence"/>
</dbReference>
<evidence type="ECO:0000313" key="10">
    <source>
        <dbReference type="Proteomes" id="UP000576087"/>
    </source>
</evidence>
<dbReference type="EMBL" id="JACIHM010000001">
    <property type="protein sequence ID" value="MBB4444926.1"/>
    <property type="molecule type" value="Genomic_DNA"/>
</dbReference>
<evidence type="ECO:0000313" key="9">
    <source>
        <dbReference type="Proteomes" id="UP000524535"/>
    </source>
</evidence>
<evidence type="ECO:0000256" key="2">
    <source>
        <dbReference type="ARBA" id="ARBA00022927"/>
    </source>
</evidence>
<dbReference type="GO" id="GO:0019867">
    <property type="term" value="C:outer membrane"/>
    <property type="evidence" value="ECO:0007669"/>
    <property type="project" value="InterPro"/>
</dbReference>
<dbReference type="EMBL" id="JACIGW010000001">
    <property type="protein sequence ID" value="MBB4347367.1"/>
    <property type="molecule type" value="Genomic_DNA"/>
</dbReference>
<sequence length="495" mass="47952">MKRLVFPAIALPITLVSSLYSTAAHSQSAPLVNVCSGLSVDLPVLQPVTTGILDPLLNPLASLIDLNIAGALSGQNIGLSVLDTNGQAVSSADCGLAADSIDIDDARGISMGGGSLSGLGGAGNAASVAGEVNSVAIGNGATTSAAAANAIALGLRGTVTAANGMALGADANVSAAGGVALGSGSVASRAGMGGATELFSGTAVSSTAGAVSVGTAGGERQITNLAGGTADTDAVNVRQLRAVSDTVTTGLGDVAIALGGGSTYNSSTNVFTGPSYTLRGNTYTDVNSALQAINSFIGGAGTNGALAANNTSGLPNAVATGADATAVGYGSSAAHANSTAIGRGATTTRAGQVMIGTSTNTYTMPGVTSVASRAAQSGPTQVLTTDAAGNIASANIDVNRISSDISNLRGDVSSLRRETRKGIAAAMSMTAAPKPSAPGKTSWSTNIAGYHGEMATSFAVAHMFDSNYPVIFDASVGYSPGGGAPGVRVGLSGEF</sequence>
<dbReference type="Gene3D" id="2.60.40.4050">
    <property type="match status" value="1"/>
</dbReference>
<keyword evidence="2" id="KW-0653">Protein transport</keyword>
<dbReference type="Gene3D" id="3.30.1300.30">
    <property type="entry name" value="GSPII I/J protein-like"/>
    <property type="match status" value="1"/>
</dbReference>
<feature type="domain" description="Trimeric autotransporter adhesin YadA-like stalk" evidence="4">
    <location>
        <begin position="221"/>
        <end position="254"/>
    </location>
</feature>
<keyword evidence="3" id="KW-0732">Signal</keyword>
<feature type="signal peptide" evidence="3">
    <location>
        <begin position="1"/>
        <end position="23"/>
    </location>
</feature>
<dbReference type="InterPro" id="IPR011049">
    <property type="entry name" value="Serralysin-like_metalloprot_C"/>
</dbReference>
<gene>
    <name evidence="6" type="ORF">GGE31_000710</name>
    <name evidence="5" type="ORF">GGE33_001075</name>
    <name evidence="7" type="ORF">GGE35_000708</name>
</gene>
<dbReference type="InterPro" id="IPR045584">
    <property type="entry name" value="Pilin-like"/>
</dbReference>
<evidence type="ECO:0000259" key="4">
    <source>
        <dbReference type="Pfam" id="PF05662"/>
    </source>
</evidence>
<keyword evidence="9" id="KW-1185">Reference proteome</keyword>
<evidence type="ECO:0000256" key="1">
    <source>
        <dbReference type="ARBA" id="ARBA00022448"/>
    </source>
</evidence>
<dbReference type="Proteomes" id="UP000524535">
    <property type="component" value="Unassembled WGS sequence"/>
</dbReference>
<evidence type="ECO:0000256" key="3">
    <source>
        <dbReference type="SAM" id="SignalP"/>
    </source>
</evidence>
<evidence type="ECO:0000313" key="7">
    <source>
        <dbReference type="EMBL" id="MBB4444926.1"/>
    </source>
</evidence>
<dbReference type="Proteomes" id="UP000520770">
    <property type="component" value="Unassembled WGS sequence"/>
</dbReference>
<dbReference type="AlphaFoldDB" id="A0A7W6S6N7"/>
<dbReference type="EMBL" id="JACIGY010000001">
    <property type="protein sequence ID" value="MBB4410239.1"/>
    <property type="molecule type" value="Genomic_DNA"/>
</dbReference>
<name>A0A7W6S6N7_9HYPH</name>
<dbReference type="Gene3D" id="2.150.10.10">
    <property type="entry name" value="Serralysin-like metalloprotease, C-terminal"/>
    <property type="match status" value="1"/>
</dbReference>
<organism evidence="5 8">
    <name type="scientific">Aliirhizobium cellulosilyticum</name>
    <dbReference type="NCBI Taxonomy" id="393664"/>
    <lineage>
        <taxon>Bacteria</taxon>
        <taxon>Pseudomonadati</taxon>
        <taxon>Pseudomonadota</taxon>
        <taxon>Alphaproteobacteria</taxon>
        <taxon>Hyphomicrobiales</taxon>
        <taxon>Rhizobiaceae</taxon>
        <taxon>Aliirhizobium</taxon>
    </lineage>
</organism>
<dbReference type="SUPFAM" id="SSF101967">
    <property type="entry name" value="Adhesin YadA, collagen-binding domain"/>
    <property type="match status" value="1"/>
</dbReference>
<accession>A0A7W6S6N7</accession>
<keyword evidence="1" id="KW-0813">Transport</keyword>
<dbReference type="InterPro" id="IPR008635">
    <property type="entry name" value="Coiled_stalk_dom"/>
</dbReference>
<feature type="chain" id="PRO_5036214157" evidence="3">
    <location>
        <begin position="24"/>
        <end position="495"/>
    </location>
</feature>
<evidence type="ECO:0000313" key="6">
    <source>
        <dbReference type="EMBL" id="MBB4410239.1"/>
    </source>
</evidence>
<protein>
    <submittedName>
        <fullName evidence="5">Autotransporter adhesin</fullName>
    </submittedName>
</protein>
<dbReference type="SUPFAM" id="SSF54523">
    <property type="entry name" value="Pili subunits"/>
    <property type="match status" value="1"/>
</dbReference>
<evidence type="ECO:0000313" key="5">
    <source>
        <dbReference type="EMBL" id="MBB4347367.1"/>
    </source>
</evidence>